<comment type="caution">
    <text evidence="1">The sequence shown here is derived from an EMBL/GenBank/DDBJ whole genome shotgun (WGS) entry which is preliminary data.</text>
</comment>
<dbReference type="InterPro" id="IPR011990">
    <property type="entry name" value="TPR-like_helical_dom_sf"/>
</dbReference>
<organism evidence="1 2">
    <name type="scientific">Thalassiosira oceanica</name>
    <name type="common">Marine diatom</name>
    <dbReference type="NCBI Taxonomy" id="159749"/>
    <lineage>
        <taxon>Eukaryota</taxon>
        <taxon>Sar</taxon>
        <taxon>Stramenopiles</taxon>
        <taxon>Ochrophyta</taxon>
        <taxon>Bacillariophyta</taxon>
        <taxon>Coscinodiscophyceae</taxon>
        <taxon>Thalassiosirophycidae</taxon>
        <taxon>Thalassiosirales</taxon>
        <taxon>Thalassiosiraceae</taxon>
        <taxon>Thalassiosira</taxon>
    </lineage>
</organism>
<sequence>VGVQQDDAKVAHFWTKAAMQGHVLARANLGWLERKKGNDDRAVRHYLISAKMGHERSVESIKDAFMAGIATKVQYAEALKGYQDAVEEMKSRDRYEAKVYQSPNPYAN</sequence>
<dbReference type="SUPFAM" id="SSF81901">
    <property type="entry name" value="HCP-like"/>
    <property type="match status" value="1"/>
</dbReference>
<dbReference type="Proteomes" id="UP000266841">
    <property type="component" value="Unassembled WGS sequence"/>
</dbReference>
<evidence type="ECO:0008006" key="3">
    <source>
        <dbReference type="Google" id="ProtNLM"/>
    </source>
</evidence>
<accession>K0S0M4</accession>
<feature type="non-terminal residue" evidence="1">
    <location>
        <position position="1"/>
    </location>
</feature>
<protein>
    <recommendedName>
        <fullName evidence="3">Sel1 repeat family protein</fullName>
    </recommendedName>
</protein>
<keyword evidence="2" id="KW-1185">Reference proteome</keyword>
<evidence type="ECO:0000313" key="1">
    <source>
        <dbReference type="EMBL" id="EJK59613.1"/>
    </source>
</evidence>
<proteinExistence type="predicted"/>
<dbReference type="AlphaFoldDB" id="K0S0M4"/>
<dbReference type="Gene3D" id="1.25.40.10">
    <property type="entry name" value="Tetratricopeptide repeat domain"/>
    <property type="match status" value="1"/>
</dbReference>
<gene>
    <name evidence="1" type="ORF">THAOC_20134</name>
</gene>
<evidence type="ECO:0000313" key="2">
    <source>
        <dbReference type="Proteomes" id="UP000266841"/>
    </source>
</evidence>
<name>K0S0M4_THAOC</name>
<dbReference type="EMBL" id="AGNL01022629">
    <property type="protein sequence ID" value="EJK59613.1"/>
    <property type="molecule type" value="Genomic_DNA"/>
</dbReference>
<reference evidence="1 2" key="1">
    <citation type="journal article" date="2012" name="Genome Biol.">
        <title>Genome and low-iron response of an oceanic diatom adapted to chronic iron limitation.</title>
        <authorList>
            <person name="Lommer M."/>
            <person name="Specht M."/>
            <person name="Roy A.S."/>
            <person name="Kraemer L."/>
            <person name="Andreson R."/>
            <person name="Gutowska M.A."/>
            <person name="Wolf J."/>
            <person name="Bergner S.V."/>
            <person name="Schilhabel M.B."/>
            <person name="Klostermeier U.C."/>
            <person name="Beiko R.G."/>
            <person name="Rosenstiel P."/>
            <person name="Hippler M."/>
            <person name="Laroche J."/>
        </authorList>
    </citation>
    <scope>NUCLEOTIDE SEQUENCE [LARGE SCALE GENOMIC DNA]</scope>
    <source>
        <strain evidence="1 2">CCMP1005</strain>
    </source>
</reference>